<comment type="caution">
    <text evidence="2">The sequence shown here is derived from an EMBL/GenBank/DDBJ whole genome shotgun (WGS) entry which is preliminary data.</text>
</comment>
<evidence type="ECO:0000256" key="1">
    <source>
        <dbReference type="SAM" id="MobiDB-lite"/>
    </source>
</evidence>
<feature type="region of interest" description="Disordered" evidence="1">
    <location>
        <begin position="39"/>
        <end position="60"/>
    </location>
</feature>
<dbReference type="Proteomes" id="UP000194236">
    <property type="component" value="Unassembled WGS sequence"/>
</dbReference>
<sequence length="72" mass="8169">MSYSNNNNNNSNISIKGGCTGFIAHSINPTRCRRCYKDISEHRQQQQQSPNDSTSLEPSSSGIFSYMFSFHF</sequence>
<keyword evidence="3" id="KW-1185">Reference proteome</keyword>
<protein>
    <submittedName>
        <fullName evidence="2">Uncharacterized protein</fullName>
    </submittedName>
</protein>
<evidence type="ECO:0000313" key="3">
    <source>
        <dbReference type="Proteomes" id="UP000194236"/>
    </source>
</evidence>
<dbReference type="OrthoDB" id="10036174at2759"/>
<evidence type="ECO:0000313" key="2">
    <source>
        <dbReference type="EMBL" id="OTF82705.1"/>
    </source>
</evidence>
<gene>
    <name evidence="2" type="ORF">BLA29_013486</name>
</gene>
<dbReference type="AlphaFoldDB" id="A0A1Y3BU50"/>
<dbReference type="EMBL" id="MUJZ01007144">
    <property type="protein sequence ID" value="OTF82705.1"/>
    <property type="molecule type" value="Genomic_DNA"/>
</dbReference>
<name>A0A1Y3BU50_EURMA</name>
<reference evidence="2 3" key="1">
    <citation type="submission" date="2017-03" db="EMBL/GenBank/DDBJ databases">
        <title>Genome Survey of Euroglyphus maynei.</title>
        <authorList>
            <person name="Arlian L.G."/>
            <person name="Morgan M.S."/>
            <person name="Rider S.D."/>
        </authorList>
    </citation>
    <scope>NUCLEOTIDE SEQUENCE [LARGE SCALE GENOMIC DNA]</scope>
    <source>
        <strain evidence="2">Arlian Lab</strain>
        <tissue evidence="2">Whole body</tissue>
    </source>
</reference>
<accession>A0A1Y3BU50</accession>
<feature type="compositionally biased region" description="Polar residues" evidence="1">
    <location>
        <begin position="45"/>
        <end position="60"/>
    </location>
</feature>
<organism evidence="2 3">
    <name type="scientific">Euroglyphus maynei</name>
    <name type="common">Mayne's house dust mite</name>
    <dbReference type="NCBI Taxonomy" id="6958"/>
    <lineage>
        <taxon>Eukaryota</taxon>
        <taxon>Metazoa</taxon>
        <taxon>Ecdysozoa</taxon>
        <taxon>Arthropoda</taxon>
        <taxon>Chelicerata</taxon>
        <taxon>Arachnida</taxon>
        <taxon>Acari</taxon>
        <taxon>Acariformes</taxon>
        <taxon>Sarcoptiformes</taxon>
        <taxon>Astigmata</taxon>
        <taxon>Psoroptidia</taxon>
        <taxon>Analgoidea</taxon>
        <taxon>Pyroglyphidae</taxon>
        <taxon>Pyroglyphinae</taxon>
        <taxon>Euroglyphus</taxon>
    </lineage>
</organism>
<proteinExistence type="predicted"/>